<dbReference type="PROSITE" id="PS51257">
    <property type="entry name" value="PROKAR_LIPOPROTEIN"/>
    <property type="match status" value="1"/>
</dbReference>
<protein>
    <submittedName>
        <fullName evidence="1">Uncharacterized protein</fullName>
    </submittedName>
</protein>
<sequence length="144" mass="16234">MIGLKQKANYLSNLYYYSISITFLSLMLLSCSESESASSNIQYLVINKSTDKINRLTVFIENGDILTSKAIDSVFLTNIPENLAVRLTYDINKNPAANGIYRLVALGSRKKWITTFGKFSGKNDEDPDHIYNLEIREDSVLVIP</sequence>
<dbReference type="Proteomes" id="UP000199532">
    <property type="component" value="Unassembled WGS sequence"/>
</dbReference>
<dbReference type="RefSeq" id="WP_090335173.1">
    <property type="nucleotide sequence ID" value="NZ_FNXY01000003.1"/>
</dbReference>
<organism evidence="1 2">
    <name type="scientific">Dyadobacter koreensis</name>
    <dbReference type="NCBI Taxonomy" id="408657"/>
    <lineage>
        <taxon>Bacteria</taxon>
        <taxon>Pseudomonadati</taxon>
        <taxon>Bacteroidota</taxon>
        <taxon>Cytophagia</taxon>
        <taxon>Cytophagales</taxon>
        <taxon>Spirosomataceae</taxon>
        <taxon>Dyadobacter</taxon>
    </lineage>
</organism>
<dbReference type="AlphaFoldDB" id="A0A1H6TII9"/>
<reference evidence="1 2" key="1">
    <citation type="submission" date="2016-10" db="EMBL/GenBank/DDBJ databases">
        <authorList>
            <person name="de Groot N.N."/>
        </authorList>
    </citation>
    <scope>NUCLEOTIDE SEQUENCE [LARGE SCALE GENOMIC DNA]</scope>
    <source>
        <strain evidence="1 2">DSM 19938</strain>
    </source>
</reference>
<accession>A0A1H6TII9</accession>
<evidence type="ECO:0000313" key="1">
    <source>
        <dbReference type="EMBL" id="SEI78004.1"/>
    </source>
</evidence>
<gene>
    <name evidence="1" type="ORF">SAMN04487995_2176</name>
</gene>
<proteinExistence type="predicted"/>
<name>A0A1H6TII9_9BACT</name>
<dbReference type="OrthoDB" id="9864405at2"/>
<dbReference type="EMBL" id="FNXY01000003">
    <property type="protein sequence ID" value="SEI78004.1"/>
    <property type="molecule type" value="Genomic_DNA"/>
</dbReference>
<keyword evidence="2" id="KW-1185">Reference proteome</keyword>
<evidence type="ECO:0000313" key="2">
    <source>
        <dbReference type="Proteomes" id="UP000199532"/>
    </source>
</evidence>